<protein>
    <recommendedName>
        <fullName evidence="2">RRP15-like protein</fullName>
    </recommendedName>
</protein>
<reference evidence="4" key="3">
    <citation type="submission" date="2025-05" db="UniProtKB">
        <authorList>
            <consortium name="Ensembl"/>
        </authorList>
    </citation>
    <scope>IDENTIFICATION</scope>
</reference>
<accession>A0A4W6C6D8</accession>
<organism evidence="4 5">
    <name type="scientific">Lates calcarifer</name>
    <name type="common">Barramundi</name>
    <name type="synonym">Holocentrus calcarifer</name>
    <dbReference type="NCBI Taxonomy" id="8187"/>
    <lineage>
        <taxon>Eukaryota</taxon>
        <taxon>Metazoa</taxon>
        <taxon>Chordata</taxon>
        <taxon>Craniata</taxon>
        <taxon>Vertebrata</taxon>
        <taxon>Euteleostomi</taxon>
        <taxon>Actinopterygii</taxon>
        <taxon>Neopterygii</taxon>
        <taxon>Teleostei</taxon>
        <taxon>Neoteleostei</taxon>
        <taxon>Acanthomorphata</taxon>
        <taxon>Carangaria</taxon>
        <taxon>Carangaria incertae sedis</taxon>
        <taxon>Centropomidae</taxon>
        <taxon>Lates</taxon>
    </lineage>
</organism>
<dbReference type="CTD" id="51018"/>
<dbReference type="STRING" id="8187.ENSLCAP00010007167"/>
<dbReference type="OrthoDB" id="20949at2759"/>
<dbReference type="GO" id="GO:0000460">
    <property type="term" value="P:maturation of 5.8S rRNA"/>
    <property type="evidence" value="ECO:0007669"/>
    <property type="project" value="TreeGrafter"/>
</dbReference>
<feature type="compositionally biased region" description="Basic and acidic residues" evidence="3">
    <location>
        <begin position="205"/>
        <end position="217"/>
    </location>
</feature>
<dbReference type="Proteomes" id="UP000314980">
    <property type="component" value="Unassembled WGS sequence"/>
</dbReference>
<evidence type="ECO:0000313" key="6">
    <source>
        <dbReference type="RefSeq" id="XP_018536243.1"/>
    </source>
</evidence>
<feature type="compositionally biased region" description="Acidic residues" evidence="3">
    <location>
        <begin position="13"/>
        <end position="27"/>
    </location>
</feature>
<feature type="region of interest" description="Disordered" evidence="3">
    <location>
        <begin position="196"/>
        <end position="217"/>
    </location>
</feature>
<dbReference type="InParanoid" id="A0A4W6C6D8"/>
<evidence type="ECO:0000256" key="1">
    <source>
        <dbReference type="ARBA" id="ARBA00007462"/>
    </source>
</evidence>
<feature type="region of interest" description="Disordered" evidence="3">
    <location>
        <begin position="1"/>
        <end position="94"/>
    </location>
</feature>
<feature type="compositionally biased region" description="Basic and acidic residues" evidence="3">
    <location>
        <begin position="1"/>
        <end position="11"/>
    </location>
</feature>
<feature type="region of interest" description="Disordered" evidence="3">
    <location>
        <begin position="233"/>
        <end position="256"/>
    </location>
</feature>
<gene>
    <name evidence="4" type="primary">RRP15</name>
    <name evidence="6" type="synonym">rrp15</name>
</gene>
<comment type="similarity">
    <text evidence="1">Belongs to the RRP15 family.</text>
</comment>
<dbReference type="GeneTree" id="ENSGT00390000001960"/>
<feature type="compositionally biased region" description="Acidic residues" evidence="3">
    <location>
        <begin position="46"/>
        <end position="65"/>
    </location>
</feature>
<reference evidence="5" key="1">
    <citation type="submission" date="2015-09" db="EMBL/GenBank/DDBJ databases">
        <authorList>
            <person name="Sai Rama Sridatta P."/>
        </authorList>
    </citation>
    <scope>NUCLEOTIDE SEQUENCE [LARGE SCALE GENOMIC DNA]</scope>
</reference>
<keyword evidence="5" id="KW-1185">Reference proteome</keyword>
<proteinExistence type="inferred from homology"/>
<dbReference type="AlphaFoldDB" id="A0A4W6C6D8"/>
<evidence type="ECO:0000313" key="5">
    <source>
        <dbReference type="Proteomes" id="UP000314980"/>
    </source>
</evidence>
<name>A0A4W6C6D8_LATCA</name>
<sequence length="256" mass="28340">MAAVDGEHVQLLDDAETLFEADNDQSDSEGGSKDEKCNDAASDGGSDGEEAEDEDGGEDEEEDDSNTNAGWAEAMAKILGKKTPESKSSILVKNKELDKMKERERLEQLERKKQVDKRRAWEMLCREKPDTVKDRETERALQRIATRGVVQLFNAVRKHQKTIDEKVKEVGGSERKKAKILSSVSKKDFIDVLRRMEGGSGGTSKAEKHTAAAAEEKPTWSVLRDDFMMGAAMKDWDKDSDGEEADTHTAGESESG</sequence>
<feature type="compositionally biased region" description="Basic and acidic residues" evidence="3">
    <location>
        <begin position="234"/>
        <end position="256"/>
    </location>
</feature>
<dbReference type="Ensembl" id="ENSLCAT00010007350.1">
    <property type="protein sequence ID" value="ENSLCAP00010007167.1"/>
    <property type="gene ID" value="ENSLCAG00010003519.1"/>
</dbReference>
<dbReference type="Proteomes" id="UP000694890">
    <property type="component" value="Linkage group LG15"/>
</dbReference>
<evidence type="ECO:0000256" key="2">
    <source>
        <dbReference type="ARBA" id="ARBA00017475"/>
    </source>
</evidence>
<evidence type="ECO:0000313" key="4">
    <source>
        <dbReference type="Ensembl" id="ENSLCAP00010007167.1"/>
    </source>
</evidence>
<dbReference type="GO" id="GO:0030687">
    <property type="term" value="C:preribosome, large subunit precursor"/>
    <property type="evidence" value="ECO:0007669"/>
    <property type="project" value="TreeGrafter"/>
</dbReference>
<dbReference type="InterPro" id="IPR012459">
    <property type="entry name" value="Rrp15"/>
</dbReference>
<dbReference type="PANTHER" id="PTHR13245:SF14">
    <property type="entry name" value="RRP15-LIKE PROTEIN"/>
    <property type="match status" value="1"/>
</dbReference>
<dbReference type="PANTHER" id="PTHR13245">
    <property type="entry name" value="RRP15-LIKE PROTEIN"/>
    <property type="match status" value="1"/>
</dbReference>
<dbReference type="RefSeq" id="XP_018536243.1">
    <property type="nucleotide sequence ID" value="XM_018680727.2"/>
</dbReference>
<evidence type="ECO:0000256" key="3">
    <source>
        <dbReference type="SAM" id="MobiDB-lite"/>
    </source>
</evidence>
<dbReference type="KEGG" id="lcf:108886090"/>
<dbReference type="GeneID" id="108886090"/>
<dbReference type="GO" id="GO:0000470">
    <property type="term" value="P:maturation of LSU-rRNA"/>
    <property type="evidence" value="ECO:0007669"/>
    <property type="project" value="TreeGrafter"/>
</dbReference>
<dbReference type="Pfam" id="PF07890">
    <property type="entry name" value="Rrp15p"/>
    <property type="match status" value="1"/>
</dbReference>
<reference evidence="6" key="2">
    <citation type="submission" date="2025-04" db="UniProtKB">
        <authorList>
            <consortium name="RefSeq"/>
        </authorList>
    </citation>
    <scope>IDENTIFICATION</scope>
    <source>
        <tissue evidence="6">Brain</tissue>
    </source>
</reference>